<protein>
    <submittedName>
        <fullName evidence="1">Uncharacterized protein</fullName>
    </submittedName>
</protein>
<dbReference type="EMBL" id="GBRH01167758">
    <property type="protein sequence ID" value="JAE30138.1"/>
    <property type="molecule type" value="Transcribed_RNA"/>
</dbReference>
<organism evidence="1">
    <name type="scientific">Arundo donax</name>
    <name type="common">Giant reed</name>
    <name type="synonym">Donax arundinaceus</name>
    <dbReference type="NCBI Taxonomy" id="35708"/>
    <lineage>
        <taxon>Eukaryota</taxon>
        <taxon>Viridiplantae</taxon>
        <taxon>Streptophyta</taxon>
        <taxon>Embryophyta</taxon>
        <taxon>Tracheophyta</taxon>
        <taxon>Spermatophyta</taxon>
        <taxon>Magnoliopsida</taxon>
        <taxon>Liliopsida</taxon>
        <taxon>Poales</taxon>
        <taxon>Poaceae</taxon>
        <taxon>PACMAD clade</taxon>
        <taxon>Arundinoideae</taxon>
        <taxon>Arundineae</taxon>
        <taxon>Arundo</taxon>
    </lineage>
</organism>
<accession>A0A0A9HB80</accession>
<reference evidence="1" key="1">
    <citation type="submission" date="2014-09" db="EMBL/GenBank/DDBJ databases">
        <authorList>
            <person name="Magalhaes I.L.F."/>
            <person name="Oliveira U."/>
            <person name="Santos F.R."/>
            <person name="Vidigal T.H.D.A."/>
            <person name="Brescovit A.D."/>
            <person name="Santos A.J."/>
        </authorList>
    </citation>
    <scope>NUCLEOTIDE SEQUENCE</scope>
    <source>
        <tissue evidence="1">Shoot tissue taken approximately 20 cm above the soil surface</tissue>
    </source>
</reference>
<dbReference type="AlphaFoldDB" id="A0A0A9HB80"/>
<sequence length="64" mass="7354">MASRLAVVGSWNVLWKRSEFPAPPAARWPRTVRRPAVSTCTRRSSFLNSSIYTYICIVQPRTRT</sequence>
<reference evidence="1" key="2">
    <citation type="journal article" date="2015" name="Data Brief">
        <title>Shoot transcriptome of the giant reed, Arundo donax.</title>
        <authorList>
            <person name="Barrero R.A."/>
            <person name="Guerrero F.D."/>
            <person name="Moolhuijzen P."/>
            <person name="Goolsby J.A."/>
            <person name="Tidwell J."/>
            <person name="Bellgard S.E."/>
            <person name="Bellgard M.I."/>
        </authorList>
    </citation>
    <scope>NUCLEOTIDE SEQUENCE</scope>
    <source>
        <tissue evidence="1">Shoot tissue taken approximately 20 cm above the soil surface</tissue>
    </source>
</reference>
<name>A0A0A9HB80_ARUDO</name>
<evidence type="ECO:0000313" key="1">
    <source>
        <dbReference type="EMBL" id="JAE30138.1"/>
    </source>
</evidence>
<proteinExistence type="predicted"/>